<evidence type="ECO:0000313" key="1">
    <source>
        <dbReference type="EMBL" id="HFH29572.1"/>
    </source>
</evidence>
<proteinExistence type="predicted"/>
<gene>
    <name evidence="1" type="ORF">ENS59_08700</name>
</gene>
<organism evidence="1">
    <name type="scientific">Gracilinema caldarium</name>
    <dbReference type="NCBI Taxonomy" id="215591"/>
    <lineage>
        <taxon>Bacteria</taxon>
        <taxon>Pseudomonadati</taxon>
        <taxon>Spirochaetota</taxon>
        <taxon>Spirochaetia</taxon>
        <taxon>Spirochaetales</taxon>
        <taxon>Breznakiellaceae</taxon>
        <taxon>Gracilinema</taxon>
    </lineage>
</organism>
<protein>
    <submittedName>
        <fullName evidence="1">Uncharacterized protein</fullName>
    </submittedName>
</protein>
<dbReference type="EMBL" id="DSVL01000267">
    <property type="protein sequence ID" value="HFH29572.1"/>
    <property type="molecule type" value="Genomic_DNA"/>
</dbReference>
<accession>A0A7C3E2B4</accession>
<comment type="caution">
    <text evidence="1">The sequence shown here is derived from an EMBL/GenBank/DDBJ whole genome shotgun (WGS) entry which is preliminary data.</text>
</comment>
<reference evidence="1" key="1">
    <citation type="journal article" date="2020" name="mSystems">
        <title>Genome- and Community-Level Interaction Insights into Carbon Utilization and Element Cycling Functions of Hydrothermarchaeota in Hydrothermal Sediment.</title>
        <authorList>
            <person name="Zhou Z."/>
            <person name="Liu Y."/>
            <person name="Xu W."/>
            <person name="Pan J."/>
            <person name="Luo Z.H."/>
            <person name="Li M."/>
        </authorList>
    </citation>
    <scope>NUCLEOTIDE SEQUENCE [LARGE SCALE GENOMIC DNA]</scope>
    <source>
        <strain evidence="1">SpSt-503</strain>
    </source>
</reference>
<sequence>MLSRADFIFTIGYDGPAAVVDGQAKRKYGSLTTKELAERGLFRAAYSSAIYSKDPAELDYVIEAYNRAARTNYDRTFPFDRLFGVFPVEVNKAIVL</sequence>
<name>A0A7C3E2B4_9SPIR</name>
<dbReference type="AlphaFoldDB" id="A0A7C3E2B4"/>